<sequence length="84" mass="9478">MKTDNRFWRDVAAIVAVGLVVCGIFWLLLNAYYTDEMPAVVRNWMPVIVFVISVGYLIEDRMSYPAEQPGQDSAAPAEDQQPNN</sequence>
<keyword evidence="3" id="KW-1185">Reference proteome</keyword>
<feature type="transmembrane region" description="Helical" evidence="1">
    <location>
        <begin position="12"/>
        <end position="33"/>
    </location>
</feature>
<dbReference type="KEGG" id="mass:CR152_31425"/>
<keyword evidence="1" id="KW-1133">Transmembrane helix</keyword>
<keyword evidence="1" id="KW-0812">Transmembrane</keyword>
<dbReference type="EMBL" id="CP024608">
    <property type="protein sequence ID" value="ATQ78524.1"/>
    <property type="molecule type" value="Genomic_DNA"/>
</dbReference>
<dbReference type="OrthoDB" id="9862847at2"/>
<organism evidence="2 3">
    <name type="scientific">Massilia violaceinigra</name>
    <dbReference type="NCBI Taxonomy" id="2045208"/>
    <lineage>
        <taxon>Bacteria</taxon>
        <taxon>Pseudomonadati</taxon>
        <taxon>Pseudomonadota</taxon>
        <taxon>Betaproteobacteria</taxon>
        <taxon>Burkholderiales</taxon>
        <taxon>Oxalobacteraceae</taxon>
        <taxon>Telluria group</taxon>
        <taxon>Massilia</taxon>
    </lineage>
</organism>
<keyword evidence="1" id="KW-0472">Membrane</keyword>
<dbReference type="Proteomes" id="UP000229897">
    <property type="component" value="Chromosome"/>
</dbReference>
<evidence type="ECO:0000313" key="3">
    <source>
        <dbReference type="Proteomes" id="UP000229897"/>
    </source>
</evidence>
<gene>
    <name evidence="2" type="ORF">CR152_31425</name>
</gene>
<name>A0A2D2DU62_9BURK</name>
<proteinExistence type="predicted"/>
<protein>
    <submittedName>
        <fullName evidence="2">Uncharacterized protein</fullName>
    </submittedName>
</protein>
<reference evidence="2" key="1">
    <citation type="submission" date="2017-10" db="EMBL/GenBank/DDBJ databases">
        <title>Massilia psychrophilum sp. nov., a novel purple-pigmented bacterium isolated from Tianshan glacier, Xinjiang Municipality, China.</title>
        <authorList>
            <person name="Wang H."/>
        </authorList>
    </citation>
    <scope>NUCLEOTIDE SEQUENCE [LARGE SCALE GENOMIC DNA]</scope>
    <source>
        <strain evidence="2">B2</strain>
    </source>
</reference>
<feature type="transmembrane region" description="Helical" evidence="1">
    <location>
        <begin position="39"/>
        <end position="58"/>
    </location>
</feature>
<evidence type="ECO:0000313" key="2">
    <source>
        <dbReference type="EMBL" id="ATQ78524.1"/>
    </source>
</evidence>
<dbReference type="AlphaFoldDB" id="A0A2D2DU62"/>
<evidence type="ECO:0000256" key="1">
    <source>
        <dbReference type="SAM" id="Phobius"/>
    </source>
</evidence>
<accession>A0A2D2DU62</accession>
<dbReference type="RefSeq" id="WP_099881633.1">
    <property type="nucleotide sequence ID" value="NZ_CP024608.1"/>
</dbReference>